<evidence type="ECO:0000256" key="16">
    <source>
        <dbReference type="ARBA" id="ARBA00047872"/>
    </source>
</evidence>
<evidence type="ECO:0000256" key="8">
    <source>
        <dbReference type="ARBA" id="ARBA00022605"/>
    </source>
</evidence>
<evidence type="ECO:0000256" key="3">
    <source>
        <dbReference type="ARBA" id="ARBA00004986"/>
    </source>
</evidence>
<evidence type="ECO:0000256" key="15">
    <source>
        <dbReference type="ARBA" id="ARBA00023154"/>
    </source>
</evidence>
<sequence length="421" mass="44515">MALVVQKYGGSSVADAERIRRVAERIVETKKRGDDVVVVVSAMGDTTDDLLELAQQVCPAPPARELDMLLTAGERISNALVAMAIESLGSNARSFTGSQAGVITTGAHGKAKIIDVTPARLRSALDEGLVVLVAGFQGVSQDTRDVTTLGRGGSDTTAVALAAALGADVCEIYTDVDGIFSADPRIVSNARRLDTVTFEEMLEMAACGAKVLMLRCVEYARRYNIPVHVRSSYTNKPGTVVTGSIKDKHMEDPILTGVAHDRSEAKVTVVGIPNIPGYAAKVFRAVADADINIDMVLQNVSKIEDGKTDITFTCPRDNGPLAVEKLDSLKDQIGFSQVLYDDHIGKVSLIGAGMRSHPGVTAAFCEALAGVGVNIDLISTSEIRISVLCRDSELDKAVLAIHEAFGLGGEENATVYAGTGR</sequence>
<dbReference type="InterPro" id="IPR054352">
    <property type="entry name" value="ACT_Aspartokinase"/>
</dbReference>
<name>A0ABY4QJK7_9MYCO</name>
<dbReference type="PROSITE" id="PS00324">
    <property type="entry name" value="ASPARTOKINASE"/>
    <property type="match status" value="1"/>
</dbReference>
<comment type="pathway">
    <text evidence="4 18">Amino-acid biosynthesis; L-threonine biosynthesis; L-threonine from L-aspartate: step 1/5.</text>
</comment>
<keyword evidence="12 17" id="KW-0418">Kinase</keyword>
<gene>
    <name evidence="20" type="ORF">M5I08_01130</name>
</gene>
<dbReference type="NCBIfam" id="NF005154">
    <property type="entry name" value="PRK06635.1-2"/>
    <property type="match status" value="1"/>
</dbReference>
<dbReference type="CDD" id="cd04913">
    <property type="entry name" value="ACT_AKii-LysC-BS-like_1"/>
    <property type="match status" value="1"/>
</dbReference>
<feature type="domain" description="ACT" evidence="19">
    <location>
        <begin position="267"/>
        <end position="352"/>
    </location>
</feature>
<evidence type="ECO:0000313" key="20">
    <source>
        <dbReference type="EMBL" id="UQX11195.1"/>
    </source>
</evidence>
<evidence type="ECO:0000256" key="4">
    <source>
        <dbReference type="ARBA" id="ARBA00005139"/>
    </source>
</evidence>
<organism evidence="20 21">
    <name type="scientific">Candidatus Mycobacterium methanotrophicum</name>
    <dbReference type="NCBI Taxonomy" id="2943498"/>
    <lineage>
        <taxon>Bacteria</taxon>
        <taxon>Bacillati</taxon>
        <taxon>Actinomycetota</taxon>
        <taxon>Actinomycetes</taxon>
        <taxon>Mycobacteriales</taxon>
        <taxon>Mycobacteriaceae</taxon>
        <taxon>Mycobacterium</taxon>
    </lineage>
</organism>
<dbReference type="InterPro" id="IPR041740">
    <property type="entry name" value="AKii-LysC-BS"/>
</dbReference>
<dbReference type="PIRSF" id="PIRSF000726">
    <property type="entry name" value="Asp_kin"/>
    <property type="match status" value="1"/>
</dbReference>
<evidence type="ECO:0000256" key="12">
    <source>
        <dbReference type="ARBA" id="ARBA00022777"/>
    </source>
</evidence>
<evidence type="ECO:0000256" key="7">
    <source>
        <dbReference type="ARBA" id="ARBA00016273"/>
    </source>
</evidence>
<dbReference type="InterPro" id="IPR001341">
    <property type="entry name" value="Asp_kinase"/>
</dbReference>
<evidence type="ECO:0000256" key="1">
    <source>
        <dbReference type="ARBA" id="ARBA00002843"/>
    </source>
</evidence>
<dbReference type="NCBIfam" id="NF005155">
    <property type="entry name" value="PRK06635.1-4"/>
    <property type="match status" value="1"/>
</dbReference>
<dbReference type="EC" id="2.7.2.4" evidence="6 17"/>
<comment type="function">
    <text evidence="1">Catalyzes the phosphorylation of the beta-carboxyl group of aspartic acid with ATP to yield 4-phospho-L-aspartate, which is involved in the branched biosynthetic pathway leading to the biosynthesis of amino acids lysine, threonine, isoleucine and methionine.</text>
</comment>
<keyword evidence="21" id="KW-1185">Reference proteome</keyword>
<comment type="catalytic activity">
    <reaction evidence="16 17">
        <text>L-aspartate + ATP = 4-phospho-L-aspartate + ADP</text>
        <dbReference type="Rhea" id="RHEA:23776"/>
        <dbReference type="ChEBI" id="CHEBI:29991"/>
        <dbReference type="ChEBI" id="CHEBI:30616"/>
        <dbReference type="ChEBI" id="CHEBI:57535"/>
        <dbReference type="ChEBI" id="CHEBI:456216"/>
        <dbReference type="EC" id="2.7.2.4"/>
    </reaction>
</comment>
<evidence type="ECO:0000256" key="17">
    <source>
        <dbReference type="RuleBase" id="RU003448"/>
    </source>
</evidence>
<dbReference type="Pfam" id="PF22468">
    <property type="entry name" value="ACT_9"/>
    <property type="match status" value="2"/>
</dbReference>
<keyword evidence="8 18" id="KW-0028">Amino-acid biosynthesis</keyword>
<dbReference type="EMBL" id="CP097320">
    <property type="protein sequence ID" value="UQX11195.1"/>
    <property type="molecule type" value="Genomic_DNA"/>
</dbReference>
<dbReference type="CDD" id="cd04261">
    <property type="entry name" value="AAK_AKii-LysC-BS"/>
    <property type="match status" value="1"/>
</dbReference>
<protein>
    <recommendedName>
        <fullName evidence="7 17">Aspartokinase</fullName>
        <ecNumber evidence="6 17">2.7.2.4</ecNumber>
    </recommendedName>
</protein>
<dbReference type="InterPro" id="IPR002912">
    <property type="entry name" value="ACT_dom"/>
</dbReference>
<dbReference type="GO" id="GO:0004072">
    <property type="term" value="F:aspartate kinase activity"/>
    <property type="evidence" value="ECO:0007669"/>
    <property type="project" value="UniProtKB-EC"/>
</dbReference>
<evidence type="ECO:0000256" key="18">
    <source>
        <dbReference type="RuleBase" id="RU004249"/>
    </source>
</evidence>
<keyword evidence="9 17" id="KW-0808">Transferase</keyword>
<evidence type="ECO:0000256" key="10">
    <source>
        <dbReference type="ARBA" id="ARBA00022737"/>
    </source>
</evidence>
<dbReference type="PANTHER" id="PTHR21499:SF3">
    <property type="entry name" value="ASPARTOKINASE"/>
    <property type="match status" value="1"/>
</dbReference>
<dbReference type="NCBIfam" id="TIGR00656">
    <property type="entry name" value="asp_kin_monofn"/>
    <property type="match status" value="1"/>
</dbReference>
<evidence type="ECO:0000256" key="14">
    <source>
        <dbReference type="ARBA" id="ARBA00022915"/>
    </source>
</evidence>
<keyword evidence="14" id="KW-0220">Diaminopimelate biosynthesis</keyword>
<dbReference type="NCBIfam" id="NF005153">
    <property type="entry name" value="PRK06635.1-1"/>
    <property type="match status" value="1"/>
</dbReference>
<dbReference type="PANTHER" id="PTHR21499">
    <property type="entry name" value="ASPARTATE KINASE"/>
    <property type="match status" value="1"/>
</dbReference>
<keyword evidence="13" id="KW-0067">ATP-binding</keyword>
<evidence type="ECO:0000313" key="21">
    <source>
        <dbReference type="Proteomes" id="UP001056610"/>
    </source>
</evidence>
<dbReference type="InterPro" id="IPR001048">
    <property type="entry name" value="Asp/Glu/Uridylate_kinase"/>
</dbReference>
<dbReference type="InterPro" id="IPR005260">
    <property type="entry name" value="Asp_kin_monofn"/>
</dbReference>
<dbReference type="RefSeq" id="WP_219066948.1">
    <property type="nucleotide sequence ID" value="NZ_CAJUXY010000013.1"/>
</dbReference>
<keyword evidence="10" id="KW-0677">Repeat</keyword>
<evidence type="ECO:0000256" key="9">
    <source>
        <dbReference type="ARBA" id="ARBA00022679"/>
    </source>
</evidence>
<dbReference type="PROSITE" id="PS51671">
    <property type="entry name" value="ACT"/>
    <property type="match status" value="1"/>
</dbReference>
<dbReference type="CDD" id="cd04923">
    <property type="entry name" value="ACT_AK-LysC-DapG-like_2"/>
    <property type="match status" value="1"/>
</dbReference>
<comment type="similarity">
    <text evidence="5 17">Belongs to the aspartokinase family.</text>
</comment>
<evidence type="ECO:0000256" key="13">
    <source>
        <dbReference type="ARBA" id="ARBA00022840"/>
    </source>
</evidence>
<evidence type="ECO:0000256" key="2">
    <source>
        <dbReference type="ARBA" id="ARBA00004766"/>
    </source>
</evidence>
<evidence type="ECO:0000256" key="6">
    <source>
        <dbReference type="ARBA" id="ARBA00013059"/>
    </source>
</evidence>
<keyword evidence="11" id="KW-0547">Nucleotide-binding</keyword>
<dbReference type="NCBIfam" id="TIGR00657">
    <property type="entry name" value="asp_kinases"/>
    <property type="match status" value="1"/>
</dbReference>
<evidence type="ECO:0000256" key="5">
    <source>
        <dbReference type="ARBA" id="ARBA00010122"/>
    </source>
</evidence>
<comment type="pathway">
    <text evidence="3 18">Amino-acid biosynthesis; L-methionine biosynthesis via de novo pathway; L-homoserine from L-aspartate: step 1/3.</text>
</comment>
<dbReference type="Pfam" id="PF00696">
    <property type="entry name" value="AA_kinase"/>
    <property type="match status" value="1"/>
</dbReference>
<evidence type="ECO:0000256" key="11">
    <source>
        <dbReference type="ARBA" id="ARBA00022741"/>
    </source>
</evidence>
<dbReference type="InterPro" id="IPR018042">
    <property type="entry name" value="Aspartate_kinase_CS"/>
</dbReference>
<comment type="pathway">
    <text evidence="2 18">Amino-acid biosynthesis; L-lysine biosynthesis via DAP pathway; (S)-tetrahydrodipicolinate from L-aspartate: step 1/4.</text>
</comment>
<reference evidence="20" key="1">
    <citation type="submission" date="2022-05" db="EMBL/GenBank/DDBJ databases">
        <title>A methanotrophic Mycobacterium dominates a cave microbial ecosystem.</title>
        <authorList>
            <person name="Van Spanning R.J.M."/>
            <person name="Guan Q."/>
            <person name="Melkonian C."/>
            <person name="Gallant J."/>
            <person name="Polerecky L."/>
            <person name="Flot J.-F."/>
            <person name="Brandt B.W."/>
            <person name="Braster M."/>
            <person name="Iturbe Espinoza P."/>
            <person name="Aerts J."/>
            <person name="Meima-Franke M."/>
            <person name="Piersma S.R."/>
            <person name="Bunduc C."/>
            <person name="Ummels R."/>
            <person name="Pain A."/>
            <person name="Fleming E.J."/>
            <person name="van der Wel N."/>
            <person name="Gherman V.D."/>
            <person name="Sarbu S.M."/>
            <person name="Bodelier P.L.E."/>
            <person name="Bitter W."/>
        </authorList>
    </citation>
    <scope>NUCLEOTIDE SEQUENCE</scope>
    <source>
        <strain evidence="20">Sulfur Cave</strain>
    </source>
</reference>
<accession>A0ABY4QJK7</accession>
<proteinExistence type="inferred from homology"/>
<evidence type="ECO:0000259" key="19">
    <source>
        <dbReference type="PROSITE" id="PS51671"/>
    </source>
</evidence>
<dbReference type="Proteomes" id="UP001056610">
    <property type="component" value="Chromosome"/>
</dbReference>
<keyword evidence="15" id="KW-0457">Lysine biosynthesis</keyword>